<reference evidence="1" key="3">
    <citation type="journal article" date="2017" name="Nature">
        <title>Genome sequence of the progenitor of the wheat D genome Aegilops tauschii.</title>
        <authorList>
            <person name="Luo M.C."/>
            <person name="Gu Y.Q."/>
            <person name="Puiu D."/>
            <person name="Wang H."/>
            <person name="Twardziok S.O."/>
            <person name="Deal K.R."/>
            <person name="Huo N."/>
            <person name="Zhu T."/>
            <person name="Wang L."/>
            <person name="Wang Y."/>
            <person name="McGuire P.E."/>
            <person name="Liu S."/>
            <person name="Long H."/>
            <person name="Ramasamy R.K."/>
            <person name="Rodriguez J.C."/>
            <person name="Van S.L."/>
            <person name="Yuan L."/>
            <person name="Wang Z."/>
            <person name="Xia Z."/>
            <person name="Xiao L."/>
            <person name="Anderson O.D."/>
            <person name="Ouyang S."/>
            <person name="Liang Y."/>
            <person name="Zimin A.V."/>
            <person name="Pertea G."/>
            <person name="Qi P."/>
            <person name="Bennetzen J.L."/>
            <person name="Dai X."/>
            <person name="Dawson M.W."/>
            <person name="Muller H.G."/>
            <person name="Kugler K."/>
            <person name="Rivarola-Duarte L."/>
            <person name="Spannagl M."/>
            <person name="Mayer K.F.X."/>
            <person name="Lu F.H."/>
            <person name="Bevan M.W."/>
            <person name="Leroy P."/>
            <person name="Li P."/>
            <person name="You F.M."/>
            <person name="Sun Q."/>
            <person name="Liu Z."/>
            <person name="Lyons E."/>
            <person name="Wicker T."/>
            <person name="Salzberg S.L."/>
            <person name="Devos K.M."/>
            <person name="Dvorak J."/>
        </authorList>
    </citation>
    <scope>NUCLEOTIDE SEQUENCE [LARGE SCALE GENOMIC DNA]</scope>
    <source>
        <strain evidence="1">cv. AL8/78</strain>
    </source>
</reference>
<reference evidence="2" key="1">
    <citation type="journal article" date="2014" name="Science">
        <title>Ancient hybridizations among the ancestral genomes of bread wheat.</title>
        <authorList>
            <consortium name="International Wheat Genome Sequencing Consortium,"/>
            <person name="Marcussen T."/>
            <person name="Sandve S.R."/>
            <person name="Heier L."/>
            <person name="Spannagl M."/>
            <person name="Pfeifer M."/>
            <person name="Jakobsen K.S."/>
            <person name="Wulff B.B."/>
            <person name="Steuernagel B."/>
            <person name="Mayer K.F."/>
            <person name="Olsen O.A."/>
        </authorList>
    </citation>
    <scope>NUCLEOTIDE SEQUENCE [LARGE SCALE GENOMIC DNA]</scope>
    <source>
        <strain evidence="2">cv. AL8/78</strain>
    </source>
</reference>
<dbReference type="Gramene" id="AET6Gv20735900.1">
    <property type="protein sequence ID" value="AET6Gv20735900.1"/>
    <property type="gene ID" value="AET6Gv20735900"/>
</dbReference>
<reference evidence="1" key="5">
    <citation type="journal article" date="2021" name="G3 (Bethesda)">
        <title>Aegilops tauschii genome assembly Aet v5.0 features greater sequence contiguity and improved annotation.</title>
        <authorList>
            <person name="Wang L."/>
            <person name="Zhu T."/>
            <person name="Rodriguez J.C."/>
            <person name="Deal K.R."/>
            <person name="Dubcovsky J."/>
            <person name="McGuire P.E."/>
            <person name="Lux T."/>
            <person name="Spannagl M."/>
            <person name="Mayer K.F.X."/>
            <person name="Baldrich P."/>
            <person name="Meyers B.C."/>
            <person name="Huo N."/>
            <person name="Gu Y.Q."/>
            <person name="Zhou H."/>
            <person name="Devos K.M."/>
            <person name="Bennetzen J.L."/>
            <person name="Unver T."/>
            <person name="Budak H."/>
            <person name="Gulick P.J."/>
            <person name="Galiba G."/>
            <person name="Kalapos B."/>
            <person name="Nelson D.R."/>
            <person name="Li P."/>
            <person name="You F.M."/>
            <person name="Luo M.C."/>
            <person name="Dvorak J."/>
        </authorList>
    </citation>
    <scope>NUCLEOTIDE SEQUENCE [LARGE SCALE GENOMIC DNA]</scope>
    <source>
        <strain evidence="1">cv. AL8/78</strain>
    </source>
</reference>
<sequence>KSILVLLSAENMYPVSVAHYTWETLFRSLRETTYTASSAQLSCGFPLSHTGKYLTTGVSNHHNNKKKQKKQIRVSRMREKKANKSYAGHHFCVVF</sequence>
<evidence type="ECO:0000313" key="2">
    <source>
        <dbReference type="Proteomes" id="UP000015105"/>
    </source>
</evidence>
<protein>
    <submittedName>
        <fullName evidence="1">Uncharacterized protein</fullName>
    </submittedName>
</protein>
<reference evidence="1" key="4">
    <citation type="submission" date="2019-03" db="UniProtKB">
        <authorList>
            <consortium name="EnsemblPlants"/>
        </authorList>
    </citation>
    <scope>IDENTIFICATION</scope>
</reference>
<dbReference type="AlphaFoldDB" id="A0A453PHQ5"/>
<name>A0A453PHQ5_AEGTS</name>
<evidence type="ECO:0000313" key="1">
    <source>
        <dbReference type="EnsemblPlants" id="AET6Gv20735900.1"/>
    </source>
</evidence>
<dbReference type="Proteomes" id="UP000015105">
    <property type="component" value="Chromosome 6D"/>
</dbReference>
<dbReference type="EnsemblPlants" id="AET6Gv20735900.1">
    <property type="protein sequence ID" value="AET6Gv20735900.1"/>
    <property type="gene ID" value="AET6Gv20735900"/>
</dbReference>
<keyword evidence="2" id="KW-1185">Reference proteome</keyword>
<organism evidence="1 2">
    <name type="scientific">Aegilops tauschii subsp. strangulata</name>
    <name type="common">Goatgrass</name>
    <dbReference type="NCBI Taxonomy" id="200361"/>
    <lineage>
        <taxon>Eukaryota</taxon>
        <taxon>Viridiplantae</taxon>
        <taxon>Streptophyta</taxon>
        <taxon>Embryophyta</taxon>
        <taxon>Tracheophyta</taxon>
        <taxon>Spermatophyta</taxon>
        <taxon>Magnoliopsida</taxon>
        <taxon>Liliopsida</taxon>
        <taxon>Poales</taxon>
        <taxon>Poaceae</taxon>
        <taxon>BOP clade</taxon>
        <taxon>Pooideae</taxon>
        <taxon>Triticodae</taxon>
        <taxon>Triticeae</taxon>
        <taxon>Triticinae</taxon>
        <taxon>Aegilops</taxon>
    </lineage>
</organism>
<reference evidence="2" key="2">
    <citation type="journal article" date="2017" name="Nat. Plants">
        <title>The Aegilops tauschii genome reveals multiple impacts of transposons.</title>
        <authorList>
            <person name="Zhao G."/>
            <person name="Zou C."/>
            <person name="Li K."/>
            <person name="Wang K."/>
            <person name="Li T."/>
            <person name="Gao L."/>
            <person name="Zhang X."/>
            <person name="Wang H."/>
            <person name="Yang Z."/>
            <person name="Liu X."/>
            <person name="Jiang W."/>
            <person name="Mao L."/>
            <person name="Kong X."/>
            <person name="Jiao Y."/>
            <person name="Jia J."/>
        </authorList>
    </citation>
    <scope>NUCLEOTIDE SEQUENCE [LARGE SCALE GENOMIC DNA]</scope>
    <source>
        <strain evidence="2">cv. AL8/78</strain>
    </source>
</reference>
<proteinExistence type="predicted"/>
<accession>A0A453PHQ5</accession>